<proteinExistence type="predicted"/>
<accession>A0A1F6CDD3</accession>
<name>A0A1F6CDD3_HANXR</name>
<organism evidence="2 3">
    <name type="scientific">Handelsmanbacteria sp. (strain RIFCSPLOWO2_12_FULL_64_10)</name>
    <dbReference type="NCBI Taxonomy" id="1817868"/>
    <lineage>
        <taxon>Bacteria</taxon>
        <taxon>Candidatus Handelsmaniibacteriota</taxon>
    </lineage>
</organism>
<dbReference type="AlphaFoldDB" id="A0A1F6CDD3"/>
<evidence type="ECO:0000313" key="3">
    <source>
        <dbReference type="Proteomes" id="UP000178606"/>
    </source>
</evidence>
<protein>
    <submittedName>
        <fullName evidence="2">Transglycosylase</fullName>
    </submittedName>
</protein>
<keyword evidence="1" id="KW-0812">Transmembrane</keyword>
<dbReference type="EMBL" id="MFKF01000269">
    <property type="protein sequence ID" value="OGG47189.1"/>
    <property type="molecule type" value="Genomic_DNA"/>
</dbReference>
<evidence type="ECO:0000313" key="2">
    <source>
        <dbReference type="EMBL" id="OGG47189.1"/>
    </source>
</evidence>
<feature type="transmembrane region" description="Helical" evidence="1">
    <location>
        <begin position="63"/>
        <end position="85"/>
    </location>
</feature>
<evidence type="ECO:0000256" key="1">
    <source>
        <dbReference type="SAM" id="Phobius"/>
    </source>
</evidence>
<gene>
    <name evidence="2" type="ORF">A3F84_11370</name>
</gene>
<keyword evidence="1" id="KW-0472">Membrane</keyword>
<sequence length="93" mass="9392">MGMWLTFTLTHVLLTLAIAGLVGWLADVVVPGELPYGWLGAVAAGLAGGWLGTLLVGNVGPALFGVPILPAFVGAALLAVAVELVGKSVTRRS</sequence>
<dbReference type="Proteomes" id="UP000178606">
    <property type="component" value="Unassembled WGS sequence"/>
</dbReference>
<keyword evidence="1" id="KW-1133">Transmembrane helix</keyword>
<comment type="caution">
    <text evidence="2">The sequence shown here is derived from an EMBL/GenBank/DDBJ whole genome shotgun (WGS) entry which is preliminary data.</text>
</comment>
<reference evidence="2 3" key="1">
    <citation type="journal article" date="2016" name="Nat. Commun.">
        <title>Thousands of microbial genomes shed light on interconnected biogeochemical processes in an aquifer system.</title>
        <authorList>
            <person name="Anantharaman K."/>
            <person name="Brown C.T."/>
            <person name="Hug L.A."/>
            <person name="Sharon I."/>
            <person name="Castelle C.J."/>
            <person name="Probst A.J."/>
            <person name="Thomas B.C."/>
            <person name="Singh A."/>
            <person name="Wilkins M.J."/>
            <person name="Karaoz U."/>
            <person name="Brodie E.L."/>
            <person name="Williams K.H."/>
            <person name="Hubbard S.S."/>
            <person name="Banfield J.F."/>
        </authorList>
    </citation>
    <scope>NUCLEOTIDE SEQUENCE [LARGE SCALE GENOMIC DNA]</scope>
    <source>
        <strain evidence="3">RIFCSPLOWO2_12_FULL_64_10</strain>
    </source>
</reference>
<feature type="transmembrane region" description="Helical" evidence="1">
    <location>
        <begin position="35"/>
        <end position="56"/>
    </location>
</feature>